<evidence type="ECO:0000256" key="1">
    <source>
        <dbReference type="SAM" id="Phobius"/>
    </source>
</evidence>
<sequence length="41" mass="4700">MIFVLRFKGASQKDRNTDLIAASYCIAYIFSMLLNSYVHVV</sequence>
<keyword evidence="1" id="KW-0472">Membrane</keyword>
<keyword evidence="1" id="KW-0812">Transmembrane</keyword>
<keyword evidence="1" id="KW-1133">Transmembrane helix</keyword>
<gene>
    <name evidence="2" type="ORF">NCTC9504_03149</name>
</gene>
<proteinExistence type="predicted"/>
<reference evidence="2 3" key="1">
    <citation type="submission" date="2018-06" db="EMBL/GenBank/DDBJ databases">
        <authorList>
            <consortium name="Pathogen Informatics"/>
            <person name="Doyle S."/>
        </authorList>
    </citation>
    <scope>NUCLEOTIDE SEQUENCE [LARGE SCALE GENOMIC DNA]</scope>
    <source>
        <strain evidence="2 3">NCTC9504</strain>
    </source>
</reference>
<protein>
    <submittedName>
        <fullName evidence="2">Uncharacterized protein</fullName>
    </submittedName>
</protein>
<accession>A0A377ZJ83</accession>
<name>A0A377ZJ83_KLEPN</name>
<evidence type="ECO:0000313" key="3">
    <source>
        <dbReference type="Proteomes" id="UP000254020"/>
    </source>
</evidence>
<feature type="transmembrane region" description="Helical" evidence="1">
    <location>
        <begin position="21"/>
        <end position="40"/>
    </location>
</feature>
<dbReference type="EMBL" id="UGMA01000005">
    <property type="protein sequence ID" value="STU72438.1"/>
    <property type="molecule type" value="Genomic_DNA"/>
</dbReference>
<dbReference type="Proteomes" id="UP000254020">
    <property type="component" value="Unassembled WGS sequence"/>
</dbReference>
<organism evidence="2 3">
    <name type="scientific">Klebsiella pneumoniae subsp. pneumoniae</name>
    <dbReference type="NCBI Taxonomy" id="72407"/>
    <lineage>
        <taxon>Bacteria</taxon>
        <taxon>Pseudomonadati</taxon>
        <taxon>Pseudomonadota</taxon>
        <taxon>Gammaproteobacteria</taxon>
        <taxon>Enterobacterales</taxon>
        <taxon>Enterobacteriaceae</taxon>
        <taxon>Klebsiella/Raoultella group</taxon>
        <taxon>Klebsiella</taxon>
        <taxon>Klebsiella pneumoniae complex</taxon>
    </lineage>
</organism>
<dbReference type="AlphaFoldDB" id="A0A377ZJ83"/>
<evidence type="ECO:0000313" key="2">
    <source>
        <dbReference type="EMBL" id="STU72438.1"/>
    </source>
</evidence>